<dbReference type="EMBL" id="JARQWQ010000023">
    <property type="protein sequence ID" value="KAK2564150.1"/>
    <property type="molecule type" value="Genomic_DNA"/>
</dbReference>
<keyword evidence="3" id="KW-1185">Reference proteome</keyword>
<feature type="compositionally biased region" description="Acidic residues" evidence="1">
    <location>
        <begin position="178"/>
        <end position="192"/>
    </location>
</feature>
<sequence>MLPAHLKGCATPSSMRDLASFGKDMEMLYKAKRSQIQKAAVKVWPGNQFPNFRMAENKNKLDELAESRKEECSIAEIKPDKRMSLKGSEPREVEPPLPMMEMIDDDKDRNGGKKFSNNGRKPRGNTDFDYFDTNSGGDTDILSQTSDDSSVSELVLKIATTEKKHKKVSLHSCVSNPDQEELGCDNSSESDLENSQPVLKKAKKYVRKINNKK</sequence>
<comment type="caution">
    <text evidence="2">The sequence shown here is derived from an EMBL/GenBank/DDBJ whole genome shotgun (WGS) entry which is preliminary data.</text>
</comment>
<reference evidence="2" key="2">
    <citation type="journal article" date="2023" name="Science">
        <title>Genomic signatures of disease resistance in endangered staghorn corals.</title>
        <authorList>
            <person name="Vollmer S.V."/>
            <person name="Selwyn J.D."/>
            <person name="Despard B.A."/>
            <person name="Roesel C.L."/>
        </authorList>
    </citation>
    <scope>NUCLEOTIDE SEQUENCE</scope>
    <source>
        <strain evidence="2">K2</strain>
    </source>
</reference>
<accession>A0AAD9QMQ9</accession>
<organism evidence="2 3">
    <name type="scientific">Acropora cervicornis</name>
    <name type="common">Staghorn coral</name>
    <dbReference type="NCBI Taxonomy" id="6130"/>
    <lineage>
        <taxon>Eukaryota</taxon>
        <taxon>Metazoa</taxon>
        <taxon>Cnidaria</taxon>
        <taxon>Anthozoa</taxon>
        <taxon>Hexacorallia</taxon>
        <taxon>Scleractinia</taxon>
        <taxon>Astrocoeniina</taxon>
        <taxon>Acroporidae</taxon>
        <taxon>Acropora</taxon>
    </lineage>
</organism>
<dbReference type="Proteomes" id="UP001249851">
    <property type="component" value="Unassembled WGS sequence"/>
</dbReference>
<evidence type="ECO:0000313" key="2">
    <source>
        <dbReference type="EMBL" id="KAK2564150.1"/>
    </source>
</evidence>
<dbReference type="AlphaFoldDB" id="A0AAD9QMQ9"/>
<evidence type="ECO:0000313" key="3">
    <source>
        <dbReference type="Proteomes" id="UP001249851"/>
    </source>
</evidence>
<evidence type="ECO:0000256" key="1">
    <source>
        <dbReference type="SAM" id="MobiDB-lite"/>
    </source>
</evidence>
<feature type="region of interest" description="Disordered" evidence="1">
    <location>
        <begin position="80"/>
        <end position="132"/>
    </location>
</feature>
<reference evidence="2" key="1">
    <citation type="journal article" date="2023" name="G3 (Bethesda)">
        <title>Whole genome assembly and annotation of the endangered Caribbean coral Acropora cervicornis.</title>
        <authorList>
            <person name="Selwyn J.D."/>
            <person name="Vollmer S.V."/>
        </authorList>
    </citation>
    <scope>NUCLEOTIDE SEQUENCE</scope>
    <source>
        <strain evidence="2">K2</strain>
    </source>
</reference>
<name>A0AAD9QMQ9_ACRCE</name>
<protein>
    <submittedName>
        <fullName evidence="2">Uncharacterized protein</fullName>
    </submittedName>
</protein>
<proteinExistence type="predicted"/>
<gene>
    <name evidence="2" type="ORF">P5673_012387</name>
</gene>
<feature type="compositionally biased region" description="Basic and acidic residues" evidence="1">
    <location>
        <begin position="80"/>
        <end position="94"/>
    </location>
</feature>
<feature type="compositionally biased region" description="Basic residues" evidence="1">
    <location>
        <begin position="200"/>
        <end position="213"/>
    </location>
</feature>
<feature type="region of interest" description="Disordered" evidence="1">
    <location>
        <begin position="166"/>
        <end position="213"/>
    </location>
</feature>